<dbReference type="InterPro" id="IPR052189">
    <property type="entry name" value="L-asp_N-monooxygenase_NS-form"/>
</dbReference>
<dbReference type="Pfam" id="PF13454">
    <property type="entry name" value="NAD_binding_9"/>
    <property type="match status" value="1"/>
</dbReference>
<dbReference type="Proteomes" id="UP000277671">
    <property type="component" value="Unassembled WGS sequence"/>
</dbReference>
<dbReference type="OrthoDB" id="101972at2"/>
<evidence type="ECO:0000256" key="1">
    <source>
        <dbReference type="SAM" id="MobiDB-lite"/>
    </source>
</evidence>
<evidence type="ECO:0000313" key="4">
    <source>
        <dbReference type="Proteomes" id="UP000277671"/>
    </source>
</evidence>
<dbReference type="SUPFAM" id="SSF51905">
    <property type="entry name" value="FAD/NAD(P)-binding domain"/>
    <property type="match status" value="1"/>
</dbReference>
<keyword evidence="4" id="KW-1185">Reference proteome</keyword>
<comment type="caution">
    <text evidence="3">The sequence shown here is derived from an EMBL/GenBank/DDBJ whole genome shotgun (WGS) entry which is preliminary data.</text>
</comment>
<dbReference type="Gene3D" id="3.50.50.60">
    <property type="entry name" value="FAD/NAD(P)-binding domain"/>
    <property type="match status" value="1"/>
</dbReference>
<gene>
    <name evidence="3" type="ORF">BDK92_2787</name>
</gene>
<organism evidence="3 4">
    <name type="scientific">Micromonospora pisi</name>
    <dbReference type="NCBI Taxonomy" id="589240"/>
    <lineage>
        <taxon>Bacteria</taxon>
        <taxon>Bacillati</taxon>
        <taxon>Actinomycetota</taxon>
        <taxon>Actinomycetes</taxon>
        <taxon>Micromonosporales</taxon>
        <taxon>Micromonosporaceae</taxon>
        <taxon>Micromonospora</taxon>
    </lineage>
</organism>
<evidence type="ECO:0000259" key="2">
    <source>
        <dbReference type="Pfam" id="PF13454"/>
    </source>
</evidence>
<feature type="domain" description="FAD-dependent urate hydroxylase HpyO/Asp monooxygenase CreE-like FAD/NAD(P)-binding" evidence="2">
    <location>
        <begin position="7"/>
        <end position="150"/>
    </location>
</feature>
<protein>
    <submittedName>
        <fullName evidence="3">Putative NAD(P)/FAD-binding protein YdhS</fullName>
    </submittedName>
</protein>
<dbReference type="InterPro" id="IPR038732">
    <property type="entry name" value="HpyO/CreE_NAD-binding"/>
</dbReference>
<dbReference type="RefSeq" id="WP_121157084.1">
    <property type="nucleotide sequence ID" value="NZ_RBKT01000001.1"/>
</dbReference>
<dbReference type="PANTHER" id="PTHR40254:SF1">
    <property type="entry name" value="BLR0577 PROTEIN"/>
    <property type="match status" value="1"/>
</dbReference>
<evidence type="ECO:0000313" key="3">
    <source>
        <dbReference type="EMBL" id="RKR88459.1"/>
    </source>
</evidence>
<dbReference type="AlphaFoldDB" id="A0A495JKD4"/>
<reference evidence="3 4" key="1">
    <citation type="submission" date="2018-10" db="EMBL/GenBank/DDBJ databases">
        <title>Sequencing the genomes of 1000 actinobacteria strains.</title>
        <authorList>
            <person name="Klenk H.-P."/>
        </authorList>
    </citation>
    <scope>NUCLEOTIDE SEQUENCE [LARGE SCALE GENOMIC DNA]</scope>
    <source>
        <strain evidence="3 4">DSM 45175</strain>
    </source>
</reference>
<feature type="region of interest" description="Disordered" evidence="1">
    <location>
        <begin position="223"/>
        <end position="243"/>
    </location>
</feature>
<sequence length="467" mass="49477">MSRTVLVVGGGCSGTLVSRELLRGTSDSVVLVDPSPDPGTGIAYGPAARPWHLLNSPAGTMSADPDTPGDFVDFCRLRRPTASAGDFMPRSWYGDYLRQTLDTTHRHAAGRLRIRRDRVSRIVATTGGVDVEFESGARSAADRVVLAIGAPGSGDPVARWSVGYDGRRGYVRDPWAPGALDTVPVDRPVLLLGTGLTAVDVALSLAEAGQRAPMVAVSRHGLLPNSQRRPGPPVPAQGGLPESAPSLRQLVRQLRELVRAGADWRSVVDGLRPRLDGLWAGLSPVDRDRFLRHLARHWEVHRHRMAPEIADELDRLRASGRLTVRAATVGAVTPGPADGLEVRLEHAGRVPVGTSVWTGGEVTTFGALINCTGPGRLPGSADPLVRRLLADGLVRPGPYGLGLDVDGGGALYGRDGSADGVLWAVGPPRRGRLWETTAVPEIRGQARALATRFAVREGAPSPLAVAV</sequence>
<accession>A0A495JKD4</accession>
<dbReference type="PANTHER" id="PTHR40254">
    <property type="entry name" value="BLR0577 PROTEIN"/>
    <property type="match status" value="1"/>
</dbReference>
<name>A0A495JKD4_9ACTN</name>
<proteinExistence type="predicted"/>
<dbReference type="InterPro" id="IPR036188">
    <property type="entry name" value="FAD/NAD-bd_sf"/>
</dbReference>
<dbReference type="EMBL" id="RBKT01000001">
    <property type="protein sequence ID" value="RKR88459.1"/>
    <property type="molecule type" value="Genomic_DNA"/>
</dbReference>